<evidence type="ECO:0000256" key="1">
    <source>
        <dbReference type="PROSITE-ProRule" id="PRU01360"/>
    </source>
</evidence>
<proteinExistence type="inferred from homology"/>
<sequence length="114" mass="12623">MKTIKFILFIFLVSYAANAQDKTALETKDTIGKTKNSPITKETQIQTAVIICGPSRSTLIELLYVLNGKIIDQVQFSKINPNAIESLKVLRPEEAKLIYGEQGKNGAIIIISKK</sequence>
<keyword evidence="1" id="KW-1134">Transmembrane beta strand</keyword>
<dbReference type="EMBL" id="FXTA01000003">
    <property type="protein sequence ID" value="SMO75645.1"/>
    <property type="molecule type" value="Genomic_DNA"/>
</dbReference>
<dbReference type="SUPFAM" id="SSF56935">
    <property type="entry name" value="Porins"/>
    <property type="match status" value="1"/>
</dbReference>
<evidence type="ECO:0000313" key="6">
    <source>
        <dbReference type="Proteomes" id="UP000468990"/>
    </source>
</evidence>
<dbReference type="AlphaFoldDB" id="A0A521DVH1"/>
<keyword evidence="2" id="KW-0732">Signal</keyword>
<keyword evidence="6" id="KW-1185">Reference proteome</keyword>
<keyword evidence="1" id="KW-0813">Transport</keyword>
<reference evidence="3 6" key="2">
    <citation type="submission" date="2019-11" db="EMBL/GenBank/DDBJ databases">
        <title>Flavobacterium resistens genome.</title>
        <authorList>
            <person name="Wilson V.M."/>
            <person name="Newman J.D."/>
        </authorList>
    </citation>
    <scope>NUCLEOTIDE SEQUENCE [LARGE SCALE GENOMIC DNA]</scope>
    <source>
        <strain evidence="3 6">DSM 19382</strain>
    </source>
</reference>
<dbReference type="InterPro" id="IPR037066">
    <property type="entry name" value="Plug_dom_sf"/>
</dbReference>
<organism evidence="4 5">
    <name type="scientific">Flavobacterium resistens</name>
    <dbReference type="NCBI Taxonomy" id="443612"/>
    <lineage>
        <taxon>Bacteria</taxon>
        <taxon>Pseudomonadati</taxon>
        <taxon>Bacteroidota</taxon>
        <taxon>Flavobacteriia</taxon>
        <taxon>Flavobacteriales</taxon>
        <taxon>Flavobacteriaceae</taxon>
        <taxon>Flavobacterium</taxon>
    </lineage>
</organism>
<keyword evidence="4" id="KW-0675">Receptor</keyword>
<comment type="similarity">
    <text evidence="1">Belongs to the TonB-dependent receptor family.</text>
</comment>
<protein>
    <submittedName>
        <fullName evidence="3 4">TonB-dependent Receptor Plug Domain</fullName>
    </submittedName>
</protein>
<dbReference type="PROSITE" id="PS52016">
    <property type="entry name" value="TONB_DEPENDENT_REC_3"/>
    <property type="match status" value="1"/>
</dbReference>
<comment type="subcellular location">
    <subcellularLocation>
        <location evidence="1">Cell outer membrane</location>
        <topology evidence="1">Multi-pass membrane protein</topology>
    </subcellularLocation>
</comment>
<keyword evidence="1" id="KW-0998">Cell outer membrane</keyword>
<keyword evidence="1" id="KW-0472">Membrane</keyword>
<evidence type="ECO:0000313" key="5">
    <source>
        <dbReference type="Proteomes" id="UP000317289"/>
    </source>
</evidence>
<name>A0A521DVH1_9FLAO</name>
<evidence type="ECO:0000313" key="4">
    <source>
        <dbReference type="EMBL" id="SMO75645.1"/>
    </source>
</evidence>
<evidence type="ECO:0000256" key="2">
    <source>
        <dbReference type="SAM" id="SignalP"/>
    </source>
</evidence>
<dbReference type="GO" id="GO:0009279">
    <property type="term" value="C:cell outer membrane"/>
    <property type="evidence" value="ECO:0007669"/>
    <property type="project" value="UniProtKB-SubCell"/>
</dbReference>
<reference evidence="4 5" key="1">
    <citation type="submission" date="2017-05" db="EMBL/GenBank/DDBJ databases">
        <authorList>
            <person name="Varghese N."/>
            <person name="Submissions S."/>
        </authorList>
    </citation>
    <scope>NUCLEOTIDE SEQUENCE [LARGE SCALE GENOMIC DNA]</scope>
    <source>
        <strain evidence="4 5">DSM 19382</strain>
    </source>
</reference>
<dbReference type="InterPro" id="IPR039426">
    <property type="entry name" value="TonB-dep_rcpt-like"/>
</dbReference>
<evidence type="ECO:0000313" key="3">
    <source>
        <dbReference type="EMBL" id="MRX68120.1"/>
    </source>
</evidence>
<feature type="chain" id="PRO_5043205840" evidence="2">
    <location>
        <begin position="20"/>
        <end position="114"/>
    </location>
</feature>
<gene>
    <name evidence="3" type="ORF">GJU42_09145</name>
    <name evidence="4" type="ORF">SAMN06265349_103634</name>
</gene>
<accession>A0A521DVH1</accession>
<dbReference type="EMBL" id="WKKG01000004">
    <property type="protein sequence ID" value="MRX68120.1"/>
    <property type="molecule type" value="Genomic_DNA"/>
</dbReference>
<dbReference type="Proteomes" id="UP000317289">
    <property type="component" value="Unassembled WGS sequence"/>
</dbReference>
<dbReference type="Proteomes" id="UP000468990">
    <property type="component" value="Unassembled WGS sequence"/>
</dbReference>
<keyword evidence="1" id="KW-0812">Transmembrane</keyword>
<feature type="signal peptide" evidence="2">
    <location>
        <begin position="1"/>
        <end position="19"/>
    </location>
</feature>
<dbReference type="OrthoDB" id="1367110at2"/>
<dbReference type="RefSeq" id="WP_142451259.1">
    <property type="nucleotide sequence ID" value="NZ_FXTA01000003.1"/>
</dbReference>
<dbReference type="Gene3D" id="2.170.130.10">
    <property type="entry name" value="TonB-dependent receptor, plug domain"/>
    <property type="match status" value="1"/>
</dbReference>